<proteinExistence type="predicted"/>
<dbReference type="InterPro" id="IPR051120">
    <property type="entry name" value="ABC_AA/LPS_Transport"/>
</dbReference>
<dbReference type="EMBL" id="CP000230">
    <property type="protein sequence ID" value="ABC21389.1"/>
    <property type="molecule type" value="Genomic_DNA"/>
</dbReference>
<evidence type="ECO:0000313" key="6">
    <source>
        <dbReference type="Proteomes" id="UP000001929"/>
    </source>
</evidence>
<keyword evidence="6" id="KW-1185">Reference proteome</keyword>
<dbReference type="InterPro" id="IPR003593">
    <property type="entry name" value="AAA+_ATPase"/>
</dbReference>
<evidence type="ECO:0000313" key="5">
    <source>
        <dbReference type="EMBL" id="ABC21389.1"/>
    </source>
</evidence>
<dbReference type="GO" id="GO:0015808">
    <property type="term" value="P:L-alanine transport"/>
    <property type="evidence" value="ECO:0007669"/>
    <property type="project" value="TreeGrafter"/>
</dbReference>
<dbReference type="PANTHER" id="PTHR45772">
    <property type="entry name" value="CONSERVED COMPONENT OF ABC TRANSPORTER FOR NATURAL AMINO ACIDS-RELATED"/>
    <property type="match status" value="1"/>
</dbReference>
<dbReference type="PATRIC" id="fig|269796.9.peg.639"/>
<sequence>MIPPAPTGAPPLLVVDGLVKAFGGVRAVDGVSFVLRAGESAALIGPNGAGKSTLFSLIACQRRPDAGTVRMEGRLLTGRPAHALAGYGIGRTFQIARAFSSLGVFEAARTAARVGLPRAEADRRAGDLIARLGLTGLADATVATLSYGDIKRLELAIALAGRCRLLLMDEPAAGMAPAERRALMELVGALAAEEGVTVLFTEHDMDVVFGHARRVMVLHHGRLIADGPPERIRADSRVRSVYLGESAGDSNPSDPDQPT</sequence>
<reference evidence="5 6" key="1">
    <citation type="journal article" date="2011" name="Stand. Genomic Sci.">
        <title>Complete genome sequence of Rhodospirillum rubrum type strain (S1).</title>
        <authorList>
            <person name="Munk A.C."/>
            <person name="Copeland A."/>
            <person name="Lucas S."/>
            <person name="Lapidus A."/>
            <person name="Del Rio T.G."/>
            <person name="Barry K."/>
            <person name="Detter J.C."/>
            <person name="Hammon N."/>
            <person name="Israni S."/>
            <person name="Pitluck S."/>
            <person name="Brettin T."/>
            <person name="Bruce D."/>
            <person name="Han C."/>
            <person name="Tapia R."/>
            <person name="Gilna P."/>
            <person name="Schmutz J."/>
            <person name="Larimer F."/>
            <person name="Land M."/>
            <person name="Kyrpides N.C."/>
            <person name="Mavromatis K."/>
            <person name="Richardson P."/>
            <person name="Rohde M."/>
            <person name="Goker M."/>
            <person name="Klenk H.P."/>
            <person name="Zhang Y."/>
            <person name="Roberts G.P."/>
            <person name="Reslewic S."/>
            <person name="Schwartz D.C."/>
        </authorList>
    </citation>
    <scope>NUCLEOTIDE SEQUENCE [LARGE SCALE GENOMIC DNA]</scope>
    <source>
        <strain evidence="6">ATCC 11170 / ATH 1.1.1 / DSM 467 / LMG 4362 / NCIMB 8255 / S1</strain>
    </source>
</reference>
<dbReference type="GO" id="GO:0042941">
    <property type="term" value="P:D-alanine transmembrane transport"/>
    <property type="evidence" value="ECO:0007669"/>
    <property type="project" value="TreeGrafter"/>
</dbReference>
<dbReference type="GO" id="GO:1903806">
    <property type="term" value="P:L-isoleucine import across plasma membrane"/>
    <property type="evidence" value="ECO:0007669"/>
    <property type="project" value="TreeGrafter"/>
</dbReference>
<evidence type="ECO:0000256" key="1">
    <source>
        <dbReference type="ARBA" id="ARBA00022448"/>
    </source>
</evidence>
<dbReference type="GO" id="GO:0015192">
    <property type="term" value="F:L-phenylalanine transmembrane transporter activity"/>
    <property type="evidence" value="ECO:0007669"/>
    <property type="project" value="TreeGrafter"/>
</dbReference>
<keyword evidence="5" id="KW-0378">Hydrolase</keyword>
<dbReference type="RefSeq" id="WP_011388343.1">
    <property type="nucleotide sequence ID" value="NC_007643.1"/>
</dbReference>
<dbReference type="SMART" id="SM00382">
    <property type="entry name" value="AAA"/>
    <property type="match status" value="1"/>
</dbReference>
<dbReference type="PROSITE" id="PS50893">
    <property type="entry name" value="ABC_TRANSPORTER_2"/>
    <property type="match status" value="1"/>
</dbReference>
<dbReference type="InterPro" id="IPR027417">
    <property type="entry name" value="P-loop_NTPase"/>
</dbReference>
<dbReference type="GO" id="GO:0005304">
    <property type="term" value="F:L-valine transmembrane transporter activity"/>
    <property type="evidence" value="ECO:0007669"/>
    <property type="project" value="TreeGrafter"/>
</dbReference>
<dbReference type="SUPFAM" id="SSF52540">
    <property type="entry name" value="P-loop containing nucleoside triphosphate hydrolases"/>
    <property type="match status" value="1"/>
</dbReference>
<dbReference type="InterPro" id="IPR017871">
    <property type="entry name" value="ABC_transporter-like_CS"/>
</dbReference>
<dbReference type="PROSITE" id="PS00211">
    <property type="entry name" value="ABC_TRANSPORTER_1"/>
    <property type="match status" value="1"/>
</dbReference>
<keyword evidence="1" id="KW-0813">Transport</keyword>
<keyword evidence="3" id="KW-0067">ATP-binding</keyword>
<dbReference type="GO" id="GO:0016887">
    <property type="term" value="F:ATP hydrolysis activity"/>
    <property type="evidence" value="ECO:0007669"/>
    <property type="project" value="InterPro"/>
</dbReference>
<dbReference type="CDD" id="cd03219">
    <property type="entry name" value="ABC_Mj1267_LivG_branched"/>
    <property type="match status" value="1"/>
</dbReference>
<dbReference type="InterPro" id="IPR032823">
    <property type="entry name" value="BCA_ABC_TP_C"/>
</dbReference>
<evidence type="ECO:0000256" key="3">
    <source>
        <dbReference type="ARBA" id="ARBA00022840"/>
    </source>
</evidence>
<organism evidence="5 6">
    <name type="scientific">Rhodospirillum rubrum (strain ATCC 11170 / ATH 1.1.1 / DSM 467 / LMG 4362 / NCIMB 8255 / S1)</name>
    <dbReference type="NCBI Taxonomy" id="269796"/>
    <lineage>
        <taxon>Bacteria</taxon>
        <taxon>Pseudomonadati</taxon>
        <taxon>Pseudomonadota</taxon>
        <taxon>Alphaproteobacteria</taxon>
        <taxon>Rhodospirillales</taxon>
        <taxon>Rhodospirillaceae</taxon>
        <taxon>Rhodospirillum</taxon>
    </lineage>
</organism>
<evidence type="ECO:0000256" key="2">
    <source>
        <dbReference type="ARBA" id="ARBA00022741"/>
    </source>
</evidence>
<dbReference type="eggNOG" id="COG0411">
    <property type="taxonomic scope" value="Bacteria"/>
</dbReference>
<dbReference type="EnsemblBacteria" id="ABC21389">
    <property type="protein sequence ID" value="ABC21389"/>
    <property type="gene ID" value="Rru_A0585"/>
</dbReference>
<dbReference type="STRING" id="269796.Rru_A0585"/>
<dbReference type="HOGENOM" id="CLU_000604_1_2_5"/>
<dbReference type="Pfam" id="PF00005">
    <property type="entry name" value="ABC_tran"/>
    <property type="match status" value="1"/>
</dbReference>
<dbReference type="AlphaFoldDB" id="Q2RWV6"/>
<gene>
    <name evidence="5" type="ordered locus">Rru_A0585</name>
</gene>
<accession>Q2RWV6</accession>
<dbReference type="GO" id="GO:0005524">
    <property type="term" value="F:ATP binding"/>
    <property type="evidence" value="ECO:0007669"/>
    <property type="project" value="UniProtKB-KW"/>
</dbReference>
<dbReference type="EC" id="3.6.3.25" evidence="5"/>
<protein>
    <submittedName>
        <fullName evidence="5">ABC transporter component</fullName>
        <ecNumber evidence="5">3.6.3.25</ecNumber>
    </submittedName>
</protein>
<evidence type="ECO:0000259" key="4">
    <source>
        <dbReference type="PROSITE" id="PS50893"/>
    </source>
</evidence>
<dbReference type="Gene3D" id="3.40.50.300">
    <property type="entry name" value="P-loop containing nucleotide triphosphate hydrolases"/>
    <property type="match status" value="1"/>
</dbReference>
<dbReference type="Pfam" id="PF12399">
    <property type="entry name" value="BCA_ABC_TP_C"/>
    <property type="match status" value="1"/>
</dbReference>
<dbReference type="GO" id="GO:0005886">
    <property type="term" value="C:plasma membrane"/>
    <property type="evidence" value="ECO:0007669"/>
    <property type="project" value="TreeGrafter"/>
</dbReference>
<dbReference type="PANTHER" id="PTHR45772:SF7">
    <property type="entry name" value="AMINO ACID ABC TRANSPORTER ATP-BINDING PROTEIN"/>
    <property type="match status" value="1"/>
</dbReference>
<dbReference type="GO" id="GO:0015188">
    <property type="term" value="F:L-isoleucine transmembrane transporter activity"/>
    <property type="evidence" value="ECO:0007669"/>
    <property type="project" value="TreeGrafter"/>
</dbReference>
<dbReference type="KEGG" id="rru:Rru_A0585"/>
<keyword evidence="2" id="KW-0547">Nucleotide-binding</keyword>
<feature type="domain" description="ABC transporter" evidence="4">
    <location>
        <begin position="13"/>
        <end position="245"/>
    </location>
</feature>
<dbReference type="InterPro" id="IPR003439">
    <property type="entry name" value="ABC_transporter-like_ATP-bd"/>
</dbReference>
<name>Q2RWV6_RHORT</name>
<dbReference type="GO" id="GO:1903805">
    <property type="term" value="P:L-valine import across plasma membrane"/>
    <property type="evidence" value="ECO:0007669"/>
    <property type="project" value="TreeGrafter"/>
</dbReference>
<dbReference type="Proteomes" id="UP000001929">
    <property type="component" value="Chromosome"/>
</dbReference>
<dbReference type="PhylomeDB" id="Q2RWV6"/>